<gene>
    <name evidence="2" type="ORF">GA0061101_106102</name>
</gene>
<dbReference type="Pfam" id="PF13403">
    <property type="entry name" value="Hint_2"/>
    <property type="match status" value="1"/>
</dbReference>
<dbReference type="Proteomes" id="UP000199205">
    <property type="component" value="Unassembled WGS sequence"/>
</dbReference>
<dbReference type="Gene3D" id="3.30.420.240">
    <property type="match status" value="1"/>
</dbReference>
<reference evidence="2 3" key="1">
    <citation type="submission" date="2016-08" db="EMBL/GenBank/DDBJ databases">
        <authorList>
            <person name="Seilhamer J.J."/>
        </authorList>
    </citation>
    <scope>NUCLEOTIDE SEQUENCE [LARGE SCALE GENOMIC DNA]</scope>
    <source>
        <strain evidence="2 3">P1-7</strain>
    </source>
</reference>
<dbReference type="NCBIfam" id="TIGR01443">
    <property type="entry name" value="intein_Cterm"/>
    <property type="match status" value="1"/>
</dbReference>
<sequence>MSTLEEAIQFSLANPHWALDELDKADAEESLLAFTRRHWSVLEPNTEFVEGWALEAVCEHLEAVTYGDINRLLINVPPGFMKSLLTNVFWPAWEWGPKRRAGLRYVTFSYAASLTNRDNRRFRDLLISADYQRLWGDRYGLRKIGEELVTNDKTGWKLASSVGGVGTGERGDRVILDDPHNVKESESDRVRQETVRWFREGMSNRLNDMEKSAIVVIMQRVHESDVSGTIIESSQDYDHLMIPMEWDGRRYSTSIGWTDPRDEFGELAWEERFSPKVTAALKDLLGPYGYAGQYQQAPTPRGGGIFQREWWQLWGNPDDPDDPQFKKFPACDYIVASLDTAYTEKTENDYSALTIWGCFNDRYGMPKAIMMNAWRDRLALHQLVERTSLTCRRFKVDRILIENKASGPSVAQELNRLHAAEGYGVQLLNPKGGDKVARAYGIQHLFSAEMIYAPDRDWADMVMTEMASFPRAPHDDLCLAGNTLIDTKRGPIPIRSIHVGDEVLTPDGWRSVLWSGQTGVSATVNRFGINGTSNHPVFTTDLGYQPLADARCQKRLVRNDLCGFLKIALLKSLNSMASHTEGWAESVDTIYLNQLPMKAVNPLRDCISLFGNIIRDRQFLRALKFIIVTVTHLTSSAKIWSAYRLRRIEAFLRTSIGRRSAPISPTFGQRQMHGILQRLAVNGIAATFMKASTNLAPCHISGMSSEAGNAGGVGMNSRRRAKDAFSAGLNVKCRNLVSAEGNTRSSTQIMPVFNLEVEGAHCFFANGILVHNCDSVTQALKHLRDAGLLIHGSEMAAEMESDLMGPVNSKPLYPV</sequence>
<name>A0A1C3VRI5_9HYPH</name>
<evidence type="ECO:0000259" key="1">
    <source>
        <dbReference type="Pfam" id="PF13403"/>
    </source>
</evidence>
<dbReference type="PROSITE" id="PS50817">
    <property type="entry name" value="INTEIN_N_TER"/>
    <property type="match status" value="1"/>
</dbReference>
<feature type="domain" description="Hedgehog/Intein (Hint)" evidence="1">
    <location>
        <begin position="478"/>
        <end position="522"/>
    </location>
</feature>
<dbReference type="InterPro" id="IPR030934">
    <property type="entry name" value="Intein_C"/>
</dbReference>
<evidence type="ECO:0000313" key="2">
    <source>
        <dbReference type="EMBL" id="SCB30382.1"/>
    </source>
</evidence>
<dbReference type="Gene3D" id="2.170.16.10">
    <property type="entry name" value="Hedgehog/Intein (Hint) domain"/>
    <property type="match status" value="2"/>
</dbReference>
<dbReference type="OrthoDB" id="9771580at2"/>
<protein>
    <submittedName>
        <fullName evidence="2">Phage uncharacterized protein (Putative large terminase), C-terminal domain-containing protein</fullName>
    </submittedName>
</protein>
<dbReference type="InterPro" id="IPR006141">
    <property type="entry name" value="Intein_N"/>
</dbReference>
<dbReference type="PROSITE" id="PS50818">
    <property type="entry name" value="INTEIN_C_TER"/>
    <property type="match status" value="1"/>
</dbReference>
<proteinExistence type="predicted"/>
<organism evidence="2 3">
    <name type="scientific">Rhizobium lusitanum</name>
    <dbReference type="NCBI Taxonomy" id="293958"/>
    <lineage>
        <taxon>Bacteria</taxon>
        <taxon>Pseudomonadati</taxon>
        <taxon>Pseudomonadota</taxon>
        <taxon>Alphaproteobacteria</taxon>
        <taxon>Hyphomicrobiales</taxon>
        <taxon>Rhizobiaceae</taxon>
        <taxon>Rhizobium/Agrobacterium group</taxon>
        <taxon>Rhizobium</taxon>
    </lineage>
</organism>
<dbReference type="AlphaFoldDB" id="A0A1C3VRI5"/>
<dbReference type="EMBL" id="FMAF01000006">
    <property type="protein sequence ID" value="SCB30382.1"/>
    <property type="molecule type" value="Genomic_DNA"/>
</dbReference>
<evidence type="ECO:0000313" key="3">
    <source>
        <dbReference type="Proteomes" id="UP000199205"/>
    </source>
</evidence>
<dbReference type="SUPFAM" id="SSF51294">
    <property type="entry name" value="Hedgehog/intein (Hint) domain"/>
    <property type="match status" value="1"/>
</dbReference>
<dbReference type="InterPro" id="IPR028992">
    <property type="entry name" value="Hedgehog/Intein_dom"/>
</dbReference>
<dbReference type="GO" id="GO:0016539">
    <property type="term" value="P:intein-mediated protein splicing"/>
    <property type="evidence" value="ECO:0007669"/>
    <property type="project" value="InterPro"/>
</dbReference>
<accession>A0A1C3VRI5</accession>
<dbReference type="InterPro" id="IPR036844">
    <property type="entry name" value="Hint_dom_sf"/>
</dbReference>